<feature type="region of interest" description="Disordered" evidence="1">
    <location>
        <begin position="384"/>
        <end position="439"/>
    </location>
</feature>
<dbReference type="Proteomes" id="UP000283895">
    <property type="component" value="Unassembled WGS sequence"/>
</dbReference>
<keyword evidence="3" id="KW-1185">Reference proteome</keyword>
<feature type="compositionally biased region" description="Pro residues" evidence="1">
    <location>
        <begin position="420"/>
        <end position="432"/>
    </location>
</feature>
<comment type="caution">
    <text evidence="2">The sequence shown here is derived from an EMBL/GenBank/DDBJ whole genome shotgun (WGS) entry which is preliminary data.</text>
</comment>
<feature type="compositionally biased region" description="Low complexity" evidence="1">
    <location>
        <begin position="188"/>
        <end position="200"/>
    </location>
</feature>
<organism evidence="2 3">
    <name type="scientific">Cytospora schulzeri</name>
    <dbReference type="NCBI Taxonomy" id="448051"/>
    <lineage>
        <taxon>Eukaryota</taxon>
        <taxon>Fungi</taxon>
        <taxon>Dikarya</taxon>
        <taxon>Ascomycota</taxon>
        <taxon>Pezizomycotina</taxon>
        <taxon>Sordariomycetes</taxon>
        <taxon>Sordariomycetidae</taxon>
        <taxon>Diaporthales</taxon>
        <taxon>Cytosporaceae</taxon>
        <taxon>Cytospora</taxon>
    </lineage>
</organism>
<feature type="region of interest" description="Disordered" evidence="1">
    <location>
        <begin position="1"/>
        <end position="201"/>
    </location>
</feature>
<feature type="compositionally biased region" description="Low complexity" evidence="1">
    <location>
        <begin position="322"/>
        <end position="351"/>
    </location>
</feature>
<feature type="compositionally biased region" description="Polar residues" evidence="1">
    <location>
        <begin position="52"/>
        <end position="66"/>
    </location>
</feature>
<reference evidence="2 3" key="1">
    <citation type="submission" date="2015-09" db="EMBL/GenBank/DDBJ databases">
        <title>Host preference determinants of Valsa canker pathogens revealed by comparative genomics.</title>
        <authorList>
            <person name="Yin Z."/>
            <person name="Huang L."/>
        </authorList>
    </citation>
    <scope>NUCLEOTIDE SEQUENCE [LARGE SCALE GENOMIC DNA]</scope>
    <source>
        <strain evidence="2 3">03-1</strain>
    </source>
</reference>
<feature type="region of interest" description="Disordered" evidence="1">
    <location>
        <begin position="257"/>
        <end position="278"/>
    </location>
</feature>
<dbReference type="OrthoDB" id="5425130at2759"/>
<evidence type="ECO:0000313" key="2">
    <source>
        <dbReference type="EMBL" id="ROV98426.1"/>
    </source>
</evidence>
<gene>
    <name evidence="2" type="ORF">VMCG_07109</name>
</gene>
<feature type="region of interest" description="Disordered" evidence="1">
    <location>
        <begin position="214"/>
        <end position="239"/>
    </location>
</feature>
<name>A0A423W528_9PEZI</name>
<feature type="compositionally biased region" description="Polar residues" evidence="1">
    <location>
        <begin position="30"/>
        <end position="43"/>
    </location>
</feature>
<accession>A0A423W528</accession>
<feature type="compositionally biased region" description="Low complexity" evidence="1">
    <location>
        <begin position="391"/>
        <end position="411"/>
    </location>
</feature>
<feature type="region of interest" description="Disordered" evidence="1">
    <location>
        <begin position="313"/>
        <end position="351"/>
    </location>
</feature>
<dbReference type="EMBL" id="LKEA01000026">
    <property type="protein sequence ID" value="ROV98426.1"/>
    <property type="molecule type" value="Genomic_DNA"/>
</dbReference>
<evidence type="ECO:0000256" key="1">
    <source>
        <dbReference type="SAM" id="MobiDB-lite"/>
    </source>
</evidence>
<proteinExistence type="predicted"/>
<dbReference type="STRING" id="356882.A0A423W528"/>
<sequence length="530" mass="55138">MERDSSQAQPGAAQETVRGSRRPPPPPQAYDSQSPTTPNSSKALPSIPGELMSTSPTSLASQSPPSYGQLWRRRSVKSDKTLSVSELKLTSSHGSTAASSQQPASSPAQDSSLSNPLPSFSGLDQDSPILKDDSNPALPGHIIRPSASNQSLHRNHPPPTEFQGNKESQDHLDGFSQYAQEVENGFANNSNNNNNNNNNSGTYYYKAAAAAGADNIPSTPTRSPEIRRLPTPEYEDDEDRDYVAAAVAAENTAMLSPASPVFPITPPSDGRPLSMIPEGFVKNTSRSANSAAIAATTTAAAATAAATAAYPPPSGPLPALPPRTSSRLSPSSAAAAPAAPRSGLPRRPVSADRAAPVAAASVYGSRPGGSSLASSLEISEYGASWASSPPAATGTTTAAAATTNNNHNNDNYSDDYAPISPDPNPGPNPGPVPDDTTYSPTPEYSRVFLPGDTIPAPPLRETQLDCFGGHAVLTPSRNESHPVGCMACLVQDRGARFTCSHCSARVCLACRDGLVGNGRDLRGWVRGLRG</sequence>
<protein>
    <submittedName>
        <fullName evidence="2">Uncharacterized protein</fullName>
    </submittedName>
</protein>
<dbReference type="AlphaFoldDB" id="A0A423W528"/>
<feature type="compositionally biased region" description="Polar residues" evidence="1">
    <location>
        <begin position="81"/>
        <end position="94"/>
    </location>
</feature>
<feature type="compositionally biased region" description="Low complexity" evidence="1">
    <location>
        <begin position="95"/>
        <end position="116"/>
    </location>
</feature>
<evidence type="ECO:0000313" key="3">
    <source>
        <dbReference type="Proteomes" id="UP000283895"/>
    </source>
</evidence>